<dbReference type="KEGG" id="tva:4774182"/>
<keyword evidence="4" id="KW-1185">Reference proteome</keyword>
<keyword evidence="2" id="KW-1133">Transmembrane helix</keyword>
<dbReference type="AlphaFoldDB" id="A2DTN0"/>
<dbReference type="VEuPathDB" id="TrichDB:TVAG_340710"/>
<dbReference type="VEuPathDB" id="TrichDB:TVAGG3_1037880"/>
<organism evidence="3 4">
    <name type="scientific">Trichomonas vaginalis (strain ATCC PRA-98 / G3)</name>
    <dbReference type="NCBI Taxonomy" id="412133"/>
    <lineage>
        <taxon>Eukaryota</taxon>
        <taxon>Metamonada</taxon>
        <taxon>Parabasalia</taxon>
        <taxon>Trichomonadida</taxon>
        <taxon>Trichomonadidae</taxon>
        <taxon>Trichomonas</taxon>
    </lineage>
</organism>
<dbReference type="RefSeq" id="XP_001328400.1">
    <property type="nucleotide sequence ID" value="XM_001328365.1"/>
</dbReference>
<keyword evidence="2" id="KW-0812">Transmembrane</keyword>
<gene>
    <name evidence="3" type="ORF">TVAG_340710</name>
</gene>
<sequence>MMFHDNEKYQPPYLTVNKNVLKKEYSNKEKIHAEFTYQKNEAKSLPVTGAAKIFQVGAKVPLKSETFKNAENNGDIKVDLDPVPPGDYVLVLSAEYGSEYDQSNEYRHYFTVPANKKPIVEMVDQGYEYYIPNTDVTFKAKITDQDKDDTKFTTQVFFDGKVVQEINDLQNSEDVKTFSFKIPPRTKAYTYDVKLVVSDGKDSTEHEFKIKFKSNSKLSVSYELKEELTAYNPGDKVELTAVVVDPDVNFDSKFTISVLYGDTQKLKEEKKNENGIIRVPITIEIPADEKSTAVDVKIKVQSQNELDWIGLTLNINQPQPNQEGGDGSGGADKAEGKDTKVDNKNNNKALIAVLVVLIVCCVAVVAFIFYILIKMK</sequence>
<dbReference type="InParanoid" id="A2DTN0"/>
<feature type="transmembrane region" description="Helical" evidence="2">
    <location>
        <begin position="349"/>
        <end position="373"/>
    </location>
</feature>
<keyword evidence="2" id="KW-0472">Membrane</keyword>
<evidence type="ECO:0000313" key="4">
    <source>
        <dbReference type="Proteomes" id="UP000001542"/>
    </source>
</evidence>
<accession>A2DTN0</accession>
<reference evidence="3" key="2">
    <citation type="journal article" date="2007" name="Science">
        <title>Draft genome sequence of the sexually transmitted pathogen Trichomonas vaginalis.</title>
        <authorList>
            <person name="Carlton J.M."/>
            <person name="Hirt R.P."/>
            <person name="Silva J.C."/>
            <person name="Delcher A.L."/>
            <person name="Schatz M."/>
            <person name="Zhao Q."/>
            <person name="Wortman J.R."/>
            <person name="Bidwell S.L."/>
            <person name="Alsmark U.C.M."/>
            <person name="Besteiro S."/>
            <person name="Sicheritz-Ponten T."/>
            <person name="Noel C.J."/>
            <person name="Dacks J.B."/>
            <person name="Foster P.G."/>
            <person name="Simillion C."/>
            <person name="Van de Peer Y."/>
            <person name="Miranda-Saavedra D."/>
            <person name="Barton G.J."/>
            <person name="Westrop G.D."/>
            <person name="Mueller S."/>
            <person name="Dessi D."/>
            <person name="Fiori P.L."/>
            <person name="Ren Q."/>
            <person name="Paulsen I."/>
            <person name="Zhang H."/>
            <person name="Bastida-Corcuera F.D."/>
            <person name="Simoes-Barbosa A."/>
            <person name="Brown M.T."/>
            <person name="Hayes R.D."/>
            <person name="Mukherjee M."/>
            <person name="Okumura C.Y."/>
            <person name="Schneider R."/>
            <person name="Smith A.J."/>
            <person name="Vanacova S."/>
            <person name="Villalvazo M."/>
            <person name="Haas B.J."/>
            <person name="Pertea M."/>
            <person name="Feldblyum T.V."/>
            <person name="Utterback T.R."/>
            <person name="Shu C.L."/>
            <person name="Osoegawa K."/>
            <person name="de Jong P.J."/>
            <person name="Hrdy I."/>
            <person name="Horvathova L."/>
            <person name="Zubacova Z."/>
            <person name="Dolezal P."/>
            <person name="Malik S.B."/>
            <person name="Logsdon J.M. Jr."/>
            <person name="Henze K."/>
            <person name="Gupta A."/>
            <person name="Wang C.C."/>
            <person name="Dunne R.L."/>
            <person name="Upcroft J.A."/>
            <person name="Upcroft P."/>
            <person name="White O."/>
            <person name="Salzberg S.L."/>
            <person name="Tang P."/>
            <person name="Chiu C.-H."/>
            <person name="Lee Y.-S."/>
            <person name="Embley T.M."/>
            <person name="Coombs G.H."/>
            <person name="Mottram J.C."/>
            <person name="Tachezy J."/>
            <person name="Fraser-Liggett C.M."/>
            <person name="Johnson P.J."/>
        </authorList>
    </citation>
    <scope>NUCLEOTIDE SEQUENCE [LARGE SCALE GENOMIC DNA]</scope>
    <source>
        <strain evidence="3">G3</strain>
    </source>
</reference>
<evidence type="ECO:0000313" key="3">
    <source>
        <dbReference type="EMBL" id="EAY16177.1"/>
    </source>
</evidence>
<feature type="region of interest" description="Disordered" evidence="1">
    <location>
        <begin position="319"/>
        <end position="340"/>
    </location>
</feature>
<dbReference type="EMBL" id="DS113245">
    <property type="protein sequence ID" value="EAY16177.1"/>
    <property type="molecule type" value="Genomic_DNA"/>
</dbReference>
<proteinExistence type="predicted"/>
<dbReference type="Proteomes" id="UP000001542">
    <property type="component" value="Unassembled WGS sequence"/>
</dbReference>
<evidence type="ECO:0000256" key="1">
    <source>
        <dbReference type="SAM" id="MobiDB-lite"/>
    </source>
</evidence>
<evidence type="ECO:0000256" key="2">
    <source>
        <dbReference type="SAM" id="Phobius"/>
    </source>
</evidence>
<name>A2DTN0_TRIV3</name>
<protein>
    <submittedName>
        <fullName evidence="3">Uncharacterized protein</fullName>
    </submittedName>
</protein>
<reference evidence="3" key="1">
    <citation type="submission" date="2006-10" db="EMBL/GenBank/DDBJ databases">
        <authorList>
            <person name="Amadeo P."/>
            <person name="Zhao Q."/>
            <person name="Wortman J."/>
            <person name="Fraser-Liggett C."/>
            <person name="Carlton J."/>
        </authorList>
    </citation>
    <scope>NUCLEOTIDE SEQUENCE</scope>
    <source>
        <strain evidence="3">G3</strain>
    </source>
</reference>